<dbReference type="Pfam" id="PF00749">
    <property type="entry name" value="tRNA-synt_1c"/>
    <property type="match status" value="1"/>
</dbReference>
<keyword evidence="2 7" id="KW-0436">Ligase</keyword>
<dbReference type="GO" id="GO:0008270">
    <property type="term" value="F:zinc ion binding"/>
    <property type="evidence" value="ECO:0007669"/>
    <property type="project" value="InterPro"/>
</dbReference>
<dbReference type="InterPro" id="IPR001412">
    <property type="entry name" value="aa-tRNA-synth_I_CS"/>
</dbReference>
<feature type="binding site" evidence="7">
    <location>
        <position position="248"/>
    </location>
    <ligand>
        <name>ATP</name>
        <dbReference type="ChEBI" id="CHEBI:30616"/>
    </ligand>
</feature>
<dbReference type="PANTHER" id="PTHR43311:SF2">
    <property type="entry name" value="GLUTAMATE--TRNA LIGASE, MITOCHONDRIAL-RELATED"/>
    <property type="match status" value="1"/>
</dbReference>
<sequence length="497" mass="56798">MKSEVIVRFPPSPTGYLHIGGARTAIFNWLFAQKMCGKFILRIEDTDAERSSVESIQGIIESLKWLGITWDEGPYFQSDFIQEHLAAARKLIDTGHAYKCFCSIEEIEKKRRAAVEQKITFKYDGTCRNLSSDRIAAKQAAGIPYSIRLKLPATEGAIVFNDIVYGTIEKKYEDLEDFVIVRSNGQPLYLLSNAVDDIRDKVTHIIRGQDGLVNTPKQILIYKSLGAPIPKFAHMSLTLDPQKAKISKRTHGELVAVHFYKEHGFLPWALVNFLVRLGWSTSDSRDIFSKQELIEAFSLEGIGRANSIFDIRKNDPKYFTDPKAISINAHYLRTLPLEEIEPYVREQLEKARIWNPEFKTAKRRWFLDTIDLIRSRFHVTTDFVTRGRAYFDQDYPIDPQALQKNVLKHEKLKEWFPMLAQRLDAINDFTAQETEKTIRAMAEELNIKVGILTNGVRAALTGQPAGPGLFDILIILGKSRVVERLHRAASLFERNLP</sequence>
<dbReference type="PROSITE" id="PS00178">
    <property type="entry name" value="AA_TRNA_LIGASE_I"/>
    <property type="match status" value="1"/>
</dbReference>
<dbReference type="SUPFAM" id="SSF48163">
    <property type="entry name" value="An anticodon-binding domain of class I aminoacyl-tRNA synthetases"/>
    <property type="match status" value="1"/>
</dbReference>
<feature type="short sequence motif" description="'KMSKS' region" evidence="7">
    <location>
        <begin position="245"/>
        <end position="249"/>
    </location>
</feature>
<dbReference type="SUPFAM" id="SSF52374">
    <property type="entry name" value="Nucleotidylyl transferase"/>
    <property type="match status" value="1"/>
</dbReference>
<comment type="similarity">
    <text evidence="1 7">Belongs to the class-I aminoacyl-tRNA synthetase family. Glutamate--tRNA ligase type 1 subfamily.</text>
</comment>
<keyword evidence="6 7" id="KW-0030">Aminoacyl-tRNA synthetase</keyword>
<comment type="function">
    <text evidence="7">Catalyzes the attachment of glutamate to tRNA(Glu) in a two-step reaction: glutamate is first activated by ATP to form Glu-AMP and then transferred to the acceptor end of tRNA(Glu).</text>
</comment>
<dbReference type="Pfam" id="PF19269">
    <property type="entry name" value="Anticodon_2"/>
    <property type="match status" value="1"/>
</dbReference>
<dbReference type="InterPro" id="IPR020751">
    <property type="entry name" value="aa-tRNA-synth_I_codon-bd_sub2"/>
</dbReference>
<keyword evidence="7" id="KW-0963">Cytoplasm</keyword>
<accession>A0A8J6THD5</accession>
<comment type="subcellular location">
    <subcellularLocation>
        <location evidence="7">Cytoplasm</location>
    </subcellularLocation>
</comment>
<dbReference type="InterPro" id="IPR033910">
    <property type="entry name" value="GluRS_core"/>
</dbReference>
<dbReference type="InterPro" id="IPR049940">
    <property type="entry name" value="GluQ/Sye"/>
</dbReference>
<dbReference type="InterPro" id="IPR020058">
    <property type="entry name" value="Glu/Gln-tRNA-synth_Ib_cat-dom"/>
</dbReference>
<dbReference type="GO" id="GO:0005524">
    <property type="term" value="F:ATP binding"/>
    <property type="evidence" value="ECO:0007669"/>
    <property type="project" value="UniProtKB-UniRule"/>
</dbReference>
<dbReference type="EC" id="6.1.1.17" evidence="7"/>
<dbReference type="GO" id="GO:0006424">
    <property type="term" value="P:glutamyl-tRNA aminoacylation"/>
    <property type="evidence" value="ECO:0007669"/>
    <property type="project" value="UniProtKB-UniRule"/>
</dbReference>
<dbReference type="InterPro" id="IPR000924">
    <property type="entry name" value="Glu/Gln-tRNA-synth"/>
</dbReference>
<gene>
    <name evidence="7" type="primary">gltX</name>
    <name evidence="10" type="ORF">H8E23_09975</name>
</gene>
<name>A0A8J6THD5_9BACT</name>
<evidence type="ECO:0000256" key="2">
    <source>
        <dbReference type="ARBA" id="ARBA00022598"/>
    </source>
</evidence>
<evidence type="ECO:0000256" key="3">
    <source>
        <dbReference type="ARBA" id="ARBA00022741"/>
    </source>
</evidence>
<evidence type="ECO:0000256" key="6">
    <source>
        <dbReference type="ARBA" id="ARBA00023146"/>
    </source>
</evidence>
<dbReference type="NCBIfam" id="TIGR00464">
    <property type="entry name" value="gltX_bact"/>
    <property type="match status" value="1"/>
</dbReference>
<dbReference type="AlphaFoldDB" id="A0A8J6THD5"/>
<evidence type="ECO:0000313" key="11">
    <source>
        <dbReference type="Proteomes" id="UP000603434"/>
    </source>
</evidence>
<evidence type="ECO:0000256" key="5">
    <source>
        <dbReference type="ARBA" id="ARBA00022917"/>
    </source>
</evidence>
<feature type="domain" description="Aminoacyl-tRNA synthetase class I anticodon-binding" evidence="9">
    <location>
        <begin position="351"/>
        <end position="488"/>
    </location>
</feature>
<comment type="catalytic activity">
    <reaction evidence="7">
        <text>tRNA(Glu) + L-glutamate + ATP = L-glutamyl-tRNA(Glu) + AMP + diphosphate</text>
        <dbReference type="Rhea" id="RHEA:23540"/>
        <dbReference type="Rhea" id="RHEA-COMP:9663"/>
        <dbReference type="Rhea" id="RHEA-COMP:9680"/>
        <dbReference type="ChEBI" id="CHEBI:29985"/>
        <dbReference type="ChEBI" id="CHEBI:30616"/>
        <dbReference type="ChEBI" id="CHEBI:33019"/>
        <dbReference type="ChEBI" id="CHEBI:78442"/>
        <dbReference type="ChEBI" id="CHEBI:78520"/>
        <dbReference type="ChEBI" id="CHEBI:456215"/>
        <dbReference type="EC" id="6.1.1.17"/>
    </reaction>
</comment>
<evidence type="ECO:0000259" key="8">
    <source>
        <dbReference type="Pfam" id="PF00749"/>
    </source>
</evidence>
<feature type="short sequence motif" description="'HIGH' region" evidence="7">
    <location>
        <begin position="11"/>
        <end position="21"/>
    </location>
</feature>
<protein>
    <recommendedName>
        <fullName evidence="7">Glutamate--tRNA ligase</fullName>
        <ecNumber evidence="7">6.1.1.17</ecNumber>
    </recommendedName>
    <alternativeName>
        <fullName evidence="7">Glutamyl-tRNA synthetase</fullName>
        <shortName evidence="7">GluRS</shortName>
    </alternativeName>
</protein>
<comment type="caution">
    <text evidence="7">Lacks conserved residue(s) required for the propagation of feature annotation.</text>
</comment>
<keyword evidence="4 7" id="KW-0067">ATP-binding</keyword>
<evidence type="ECO:0000256" key="4">
    <source>
        <dbReference type="ARBA" id="ARBA00022840"/>
    </source>
</evidence>
<feature type="domain" description="Glutamyl/glutaminyl-tRNA synthetase class Ib catalytic" evidence="8">
    <location>
        <begin position="4"/>
        <end position="312"/>
    </location>
</feature>
<dbReference type="GO" id="GO:0004818">
    <property type="term" value="F:glutamate-tRNA ligase activity"/>
    <property type="evidence" value="ECO:0007669"/>
    <property type="project" value="UniProtKB-UniRule"/>
</dbReference>
<dbReference type="InterPro" id="IPR004527">
    <property type="entry name" value="Glu-tRNA-ligase_bac/mito"/>
</dbReference>
<dbReference type="InterPro" id="IPR008925">
    <property type="entry name" value="aa_tRNA-synth_I_cd-bd_sf"/>
</dbReference>
<dbReference type="Proteomes" id="UP000603434">
    <property type="component" value="Unassembled WGS sequence"/>
</dbReference>
<evidence type="ECO:0000259" key="9">
    <source>
        <dbReference type="Pfam" id="PF19269"/>
    </source>
</evidence>
<evidence type="ECO:0000256" key="7">
    <source>
        <dbReference type="HAMAP-Rule" id="MF_00022"/>
    </source>
</evidence>
<dbReference type="InterPro" id="IPR014729">
    <property type="entry name" value="Rossmann-like_a/b/a_fold"/>
</dbReference>
<comment type="subunit">
    <text evidence="7">Monomer.</text>
</comment>
<keyword evidence="5 7" id="KW-0648">Protein biosynthesis</keyword>
<dbReference type="CDD" id="cd00808">
    <property type="entry name" value="GluRS_core"/>
    <property type="match status" value="1"/>
</dbReference>
<dbReference type="HAMAP" id="MF_00022">
    <property type="entry name" value="Glu_tRNA_synth_type1"/>
    <property type="match status" value="1"/>
</dbReference>
<reference evidence="10 11" key="1">
    <citation type="submission" date="2020-08" db="EMBL/GenBank/DDBJ databases">
        <title>Bridging the membrane lipid divide: bacteria of the FCB group superphylum have the potential to synthesize archaeal ether lipids.</title>
        <authorList>
            <person name="Villanueva L."/>
            <person name="Von Meijenfeldt F.A.B."/>
            <person name="Westbye A.B."/>
            <person name="Yadav S."/>
            <person name="Hopmans E.C."/>
            <person name="Dutilh B.E."/>
            <person name="Sinninghe Damste J.S."/>
        </authorList>
    </citation>
    <scope>NUCLEOTIDE SEQUENCE [LARGE SCALE GENOMIC DNA]</scope>
    <source>
        <strain evidence="10">NIOZ-UU30</strain>
    </source>
</reference>
<dbReference type="GO" id="GO:0000049">
    <property type="term" value="F:tRNA binding"/>
    <property type="evidence" value="ECO:0007669"/>
    <property type="project" value="InterPro"/>
</dbReference>
<dbReference type="PRINTS" id="PR00987">
    <property type="entry name" value="TRNASYNTHGLU"/>
</dbReference>
<keyword evidence="3 7" id="KW-0547">Nucleotide-binding</keyword>
<comment type="caution">
    <text evidence="10">The sequence shown here is derived from an EMBL/GenBank/DDBJ whole genome shotgun (WGS) entry which is preliminary data.</text>
</comment>
<proteinExistence type="inferred from homology"/>
<evidence type="ECO:0000256" key="1">
    <source>
        <dbReference type="ARBA" id="ARBA00007894"/>
    </source>
</evidence>
<evidence type="ECO:0000313" key="10">
    <source>
        <dbReference type="EMBL" id="MBC8361715.1"/>
    </source>
</evidence>
<dbReference type="InterPro" id="IPR045462">
    <property type="entry name" value="aa-tRNA-synth_I_cd-bd"/>
</dbReference>
<dbReference type="GO" id="GO:0005829">
    <property type="term" value="C:cytosol"/>
    <property type="evidence" value="ECO:0007669"/>
    <property type="project" value="TreeGrafter"/>
</dbReference>
<dbReference type="Gene3D" id="3.40.50.620">
    <property type="entry name" value="HUPs"/>
    <property type="match status" value="1"/>
</dbReference>
<dbReference type="Gene3D" id="1.10.10.350">
    <property type="match status" value="1"/>
</dbReference>
<organism evidence="10 11">
    <name type="scientific">Candidatus Desulfatibia profunda</name>
    <dbReference type="NCBI Taxonomy" id="2841695"/>
    <lineage>
        <taxon>Bacteria</taxon>
        <taxon>Pseudomonadati</taxon>
        <taxon>Thermodesulfobacteriota</taxon>
        <taxon>Desulfobacteria</taxon>
        <taxon>Desulfobacterales</taxon>
        <taxon>Desulfobacterales incertae sedis</taxon>
        <taxon>Candidatus Desulfatibia</taxon>
    </lineage>
</organism>
<dbReference type="PANTHER" id="PTHR43311">
    <property type="entry name" value="GLUTAMATE--TRNA LIGASE"/>
    <property type="match status" value="1"/>
</dbReference>
<dbReference type="EMBL" id="JACNJH010000146">
    <property type="protein sequence ID" value="MBC8361715.1"/>
    <property type="molecule type" value="Genomic_DNA"/>
</dbReference>